<dbReference type="PIRSF" id="PIRSF000709">
    <property type="entry name" value="6PFK_2-Ptase"/>
    <property type="match status" value="1"/>
</dbReference>
<dbReference type="SUPFAM" id="SSF53254">
    <property type="entry name" value="Phosphoglycerate mutase-like"/>
    <property type="match status" value="1"/>
</dbReference>
<dbReference type="CDD" id="cd07067">
    <property type="entry name" value="HP_PGM_like"/>
    <property type="match status" value="1"/>
</dbReference>
<reference evidence="3" key="1">
    <citation type="journal article" date="2019" name="Int. J. Syst. Evol. Microbiol.">
        <title>The Global Catalogue of Microorganisms (GCM) 10K type strain sequencing project: providing services to taxonomists for standard genome sequencing and annotation.</title>
        <authorList>
            <consortium name="The Broad Institute Genomics Platform"/>
            <consortium name="The Broad Institute Genome Sequencing Center for Infectious Disease"/>
            <person name="Wu L."/>
            <person name="Ma J."/>
        </authorList>
    </citation>
    <scope>NUCLEOTIDE SEQUENCE [LARGE SCALE GENOMIC DNA]</scope>
    <source>
        <strain evidence="3">JCM 18715</strain>
    </source>
</reference>
<evidence type="ECO:0000313" key="2">
    <source>
        <dbReference type="EMBL" id="GAA5161715.1"/>
    </source>
</evidence>
<dbReference type="RefSeq" id="WP_345531906.1">
    <property type="nucleotide sequence ID" value="NZ_BAABLD010000005.1"/>
</dbReference>
<dbReference type="Pfam" id="PF00300">
    <property type="entry name" value="His_Phos_1"/>
    <property type="match status" value="1"/>
</dbReference>
<gene>
    <name evidence="2" type="ORF">GCM10025770_11350</name>
</gene>
<evidence type="ECO:0000256" key="1">
    <source>
        <dbReference type="ARBA" id="ARBA00022801"/>
    </source>
</evidence>
<proteinExistence type="predicted"/>
<organism evidence="2 3">
    <name type="scientific">Viridibacterium curvum</name>
    <dbReference type="NCBI Taxonomy" id="1101404"/>
    <lineage>
        <taxon>Bacteria</taxon>
        <taxon>Pseudomonadati</taxon>
        <taxon>Pseudomonadota</taxon>
        <taxon>Betaproteobacteria</taxon>
        <taxon>Rhodocyclales</taxon>
        <taxon>Rhodocyclaceae</taxon>
        <taxon>Viridibacterium</taxon>
    </lineage>
</organism>
<accession>A0ABP9QGX0</accession>
<dbReference type="PANTHER" id="PTHR46517:SF1">
    <property type="entry name" value="FRUCTOSE-2,6-BISPHOSPHATASE TIGAR"/>
    <property type="match status" value="1"/>
</dbReference>
<evidence type="ECO:0000313" key="3">
    <source>
        <dbReference type="Proteomes" id="UP001500547"/>
    </source>
</evidence>
<dbReference type="PANTHER" id="PTHR46517">
    <property type="entry name" value="FRUCTOSE-2,6-BISPHOSPHATASE TIGAR"/>
    <property type="match status" value="1"/>
</dbReference>
<dbReference type="SMART" id="SM00855">
    <property type="entry name" value="PGAM"/>
    <property type="match status" value="1"/>
</dbReference>
<dbReference type="InterPro" id="IPR051695">
    <property type="entry name" value="Phosphoglycerate_Mutase"/>
</dbReference>
<keyword evidence="3" id="KW-1185">Reference proteome</keyword>
<sequence length="200" mass="22529">MRQITIVRHGQTASNAAKLLQGRRDIALSELGSLQANALAEALRDNIFDQVISSPLQRALCTANAIARNRIVSVEIDQRLQERSFGLFEDQLVQVYQDALAASGELRWVYRPPGGETIGDVWQRCANFLADLHARPFRSVLIAAHEGINRALALQLLHRPVSEWTSFKQENCCINRFHFDEDGHLKEYSLNDTGHLATLR</sequence>
<dbReference type="PROSITE" id="PS00175">
    <property type="entry name" value="PG_MUTASE"/>
    <property type="match status" value="1"/>
</dbReference>
<dbReference type="InterPro" id="IPR013078">
    <property type="entry name" value="His_Pase_superF_clade-1"/>
</dbReference>
<protein>
    <submittedName>
        <fullName evidence="2">Histidine phosphatase family protein</fullName>
    </submittedName>
</protein>
<name>A0ABP9QGX0_9RHOO</name>
<dbReference type="InterPro" id="IPR001345">
    <property type="entry name" value="PG/BPGM_mutase_AS"/>
</dbReference>
<dbReference type="EMBL" id="BAABLD010000005">
    <property type="protein sequence ID" value="GAA5161715.1"/>
    <property type="molecule type" value="Genomic_DNA"/>
</dbReference>
<comment type="caution">
    <text evidence="2">The sequence shown here is derived from an EMBL/GenBank/DDBJ whole genome shotgun (WGS) entry which is preliminary data.</text>
</comment>
<keyword evidence="1" id="KW-0378">Hydrolase</keyword>
<dbReference type="Proteomes" id="UP001500547">
    <property type="component" value="Unassembled WGS sequence"/>
</dbReference>
<dbReference type="Gene3D" id="3.40.50.1240">
    <property type="entry name" value="Phosphoglycerate mutase-like"/>
    <property type="match status" value="1"/>
</dbReference>
<dbReference type="InterPro" id="IPR029033">
    <property type="entry name" value="His_PPase_superfam"/>
</dbReference>